<dbReference type="InterPro" id="IPR001128">
    <property type="entry name" value="Cyt_P450"/>
</dbReference>
<keyword evidence="8" id="KW-0732">Signal</keyword>
<dbReference type="InterPro" id="IPR036396">
    <property type="entry name" value="Cyt_P450_sf"/>
</dbReference>
<dbReference type="PRINTS" id="PR00463">
    <property type="entry name" value="EP450I"/>
</dbReference>
<reference evidence="10" key="2">
    <citation type="submission" date="2015-08" db="UniProtKB">
        <authorList>
            <consortium name="WormBaseParasite"/>
        </authorList>
    </citation>
    <scope>IDENTIFICATION</scope>
</reference>
<keyword evidence="7" id="KW-0560">Oxidoreductase</keyword>
<dbReference type="GO" id="GO:0004497">
    <property type="term" value="F:monooxygenase activity"/>
    <property type="evidence" value="ECO:0007669"/>
    <property type="project" value="UniProtKB-KW"/>
</dbReference>
<evidence type="ECO:0000256" key="6">
    <source>
        <dbReference type="PIRSR" id="PIRSR602401-1"/>
    </source>
</evidence>
<proteinExistence type="inferred from homology"/>
<feature type="binding site" description="axial binding residue" evidence="6">
    <location>
        <position position="446"/>
    </location>
    <ligand>
        <name>heme</name>
        <dbReference type="ChEBI" id="CHEBI:30413"/>
    </ligand>
    <ligandPart>
        <name>Fe</name>
        <dbReference type="ChEBI" id="CHEBI:18248"/>
    </ligandPart>
</feature>
<evidence type="ECO:0000313" key="9">
    <source>
        <dbReference type="Proteomes" id="UP000035680"/>
    </source>
</evidence>
<evidence type="ECO:0000256" key="2">
    <source>
        <dbReference type="ARBA" id="ARBA00010617"/>
    </source>
</evidence>
<dbReference type="InterPro" id="IPR017972">
    <property type="entry name" value="Cyt_P450_CS"/>
</dbReference>
<dbReference type="PANTHER" id="PTHR24291">
    <property type="entry name" value="CYTOCHROME P450 FAMILY 4"/>
    <property type="match status" value="1"/>
</dbReference>
<keyword evidence="4 6" id="KW-0408">Iron</keyword>
<comment type="similarity">
    <text evidence="2 7">Belongs to the cytochrome P450 family.</text>
</comment>
<evidence type="ECO:0000256" key="1">
    <source>
        <dbReference type="ARBA" id="ARBA00001971"/>
    </source>
</evidence>
<reference evidence="9" key="1">
    <citation type="submission" date="2014-07" db="EMBL/GenBank/DDBJ databases">
        <authorList>
            <person name="Martin A.A"/>
            <person name="De Silva N."/>
        </authorList>
    </citation>
    <scope>NUCLEOTIDE SEQUENCE</scope>
</reference>
<comment type="cofactor">
    <cofactor evidence="1 6">
        <name>heme</name>
        <dbReference type="ChEBI" id="CHEBI:30413"/>
    </cofactor>
</comment>
<accession>A0A0K0FCG7</accession>
<evidence type="ECO:0000256" key="4">
    <source>
        <dbReference type="ARBA" id="ARBA00023004"/>
    </source>
</evidence>
<dbReference type="PANTHER" id="PTHR24291:SF130">
    <property type="entry name" value="CYTOCHROME P450 FAMILY"/>
    <property type="match status" value="1"/>
</dbReference>
<dbReference type="Gene3D" id="1.10.630.10">
    <property type="entry name" value="Cytochrome P450"/>
    <property type="match status" value="1"/>
</dbReference>
<dbReference type="GO" id="GO:0020037">
    <property type="term" value="F:heme binding"/>
    <property type="evidence" value="ECO:0007669"/>
    <property type="project" value="InterPro"/>
</dbReference>
<evidence type="ECO:0000313" key="10">
    <source>
        <dbReference type="WBParaSite" id="SVE_0653200.1"/>
    </source>
</evidence>
<name>A0A0K0FCG7_STRVS</name>
<keyword evidence="5 7" id="KW-0503">Monooxygenase</keyword>
<organism evidence="9 10">
    <name type="scientific">Strongyloides venezuelensis</name>
    <name type="common">Threadworm</name>
    <dbReference type="NCBI Taxonomy" id="75913"/>
    <lineage>
        <taxon>Eukaryota</taxon>
        <taxon>Metazoa</taxon>
        <taxon>Ecdysozoa</taxon>
        <taxon>Nematoda</taxon>
        <taxon>Chromadorea</taxon>
        <taxon>Rhabditida</taxon>
        <taxon>Tylenchina</taxon>
        <taxon>Panagrolaimomorpha</taxon>
        <taxon>Strongyloidoidea</taxon>
        <taxon>Strongyloididae</taxon>
        <taxon>Strongyloides</taxon>
    </lineage>
</organism>
<evidence type="ECO:0000256" key="3">
    <source>
        <dbReference type="ARBA" id="ARBA00022617"/>
    </source>
</evidence>
<evidence type="ECO:0000256" key="7">
    <source>
        <dbReference type="RuleBase" id="RU000461"/>
    </source>
</evidence>
<dbReference type="GO" id="GO:0005506">
    <property type="term" value="F:iron ion binding"/>
    <property type="evidence" value="ECO:0007669"/>
    <property type="project" value="InterPro"/>
</dbReference>
<dbReference type="Proteomes" id="UP000035680">
    <property type="component" value="Unassembled WGS sequence"/>
</dbReference>
<dbReference type="SUPFAM" id="SSF48264">
    <property type="entry name" value="Cytochrome P450"/>
    <property type="match status" value="1"/>
</dbReference>
<dbReference type="InterPro" id="IPR050196">
    <property type="entry name" value="Cytochrome_P450_Monoox"/>
</dbReference>
<dbReference type="InterPro" id="IPR002401">
    <property type="entry name" value="Cyt_P450_E_grp-I"/>
</dbReference>
<sequence length="503" mass="58712">MLSLPTFLLSLLIIILIKNLKNIVEWYKARQRKFELGEKIPGPKRIPFFGNALSFRGTLEDVIEYIKKESNIGLKSGQQLRRYWIGDDLAIHGLTAEARKVLFDSSVELRKGFAYKFLAKWLGYGLITSDGDKWRGRRKMLTPTFHFSMLKKYFDSFNNESKVMVKHLEKFCDKDIEVEVYQYAKRAALDMICDTAMGVKINAQENPNNEYIKAVGRINALASLFFKNVFFRFEPFYYLFGQGFERDQLLIVLKKFTSDVVKQKIKQFEENDGVINEKTFLSNLLELRAENNLSDEDIREEVETFMFAGHDTTSSLHAFLWWSLACHQDIQERVYEEIYDIFGDEDRDVTQEDLGKLNYTEMVIKETLRRYPTIPFIVRRLLNEVEVCGYTLPKDSNFCFPLLVANFNEDIYPDPYKFDPDRFLPENVAKRNAYDFTPFSAGPRNCIGQKFAMNEVKIALCWMLRRFKLLSKRPFESLVGVAEVIYVPKDGAFLILESRTITS</sequence>
<feature type="signal peptide" evidence="8">
    <location>
        <begin position="1"/>
        <end position="19"/>
    </location>
</feature>
<keyword evidence="6 7" id="KW-0479">Metal-binding</keyword>
<dbReference type="CDD" id="cd20628">
    <property type="entry name" value="CYP4"/>
    <property type="match status" value="1"/>
</dbReference>
<keyword evidence="9" id="KW-1185">Reference proteome</keyword>
<evidence type="ECO:0000256" key="8">
    <source>
        <dbReference type="SAM" id="SignalP"/>
    </source>
</evidence>
<dbReference type="PRINTS" id="PR00385">
    <property type="entry name" value="P450"/>
</dbReference>
<keyword evidence="3 6" id="KW-0349">Heme</keyword>
<dbReference type="GO" id="GO:0016705">
    <property type="term" value="F:oxidoreductase activity, acting on paired donors, with incorporation or reduction of molecular oxygen"/>
    <property type="evidence" value="ECO:0007669"/>
    <property type="project" value="InterPro"/>
</dbReference>
<feature type="chain" id="PRO_5005329765" evidence="8">
    <location>
        <begin position="20"/>
        <end position="503"/>
    </location>
</feature>
<dbReference type="PROSITE" id="PS00086">
    <property type="entry name" value="CYTOCHROME_P450"/>
    <property type="match status" value="1"/>
</dbReference>
<dbReference type="AlphaFoldDB" id="A0A0K0FCG7"/>
<dbReference type="Pfam" id="PF00067">
    <property type="entry name" value="p450"/>
    <property type="match status" value="1"/>
</dbReference>
<protein>
    <submittedName>
        <fullName evidence="10">Cytochrome P450 4V2 (inferred by orthology to a human protein)</fullName>
    </submittedName>
</protein>
<evidence type="ECO:0000256" key="5">
    <source>
        <dbReference type="ARBA" id="ARBA00023033"/>
    </source>
</evidence>
<dbReference type="STRING" id="75913.A0A0K0FCG7"/>
<dbReference type="WBParaSite" id="SVE_0653200.1">
    <property type="protein sequence ID" value="SVE_0653200.1"/>
    <property type="gene ID" value="SVE_0653200"/>
</dbReference>